<dbReference type="InParanoid" id="D8LXA6"/>
<feature type="region of interest" description="Disordered" evidence="1">
    <location>
        <begin position="237"/>
        <end position="258"/>
    </location>
</feature>
<name>D8LXA6_BLAHO</name>
<protein>
    <submittedName>
        <fullName evidence="2">Uncharacterized protein</fullName>
    </submittedName>
</protein>
<dbReference type="EMBL" id="FN668639">
    <property type="protein sequence ID" value="CBK20901.2"/>
    <property type="molecule type" value="Genomic_DNA"/>
</dbReference>
<evidence type="ECO:0000256" key="1">
    <source>
        <dbReference type="SAM" id="MobiDB-lite"/>
    </source>
</evidence>
<proteinExistence type="predicted"/>
<keyword evidence="3" id="KW-1185">Reference proteome</keyword>
<dbReference type="Proteomes" id="UP000008312">
    <property type="component" value="Unassembled WGS sequence"/>
</dbReference>
<dbReference type="GeneID" id="24918424"/>
<accession>D8LXA6</accession>
<reference evidence="2" key="1">
    <citation type="submission" date="2010-02" db="EMBL/GenBank/DDBJ databases">
        <title>Sequencing and annotation of the Blastocystis hominis genome.</title>
        <authorList>
            <person name="Wincker P."/>
        </authorList>
    </citation>
    <scope>NUCLEOTIDE SEQUENCE</scope>
    <source>
        <strain evidence="2">Singapore isolate B</strain>
    </source>
</reference>
<dbReference type="RefSeq" id="XP_012894949.1">
    <property type="nucleotide sequence ID" value="XM_013039495.1"/>
</dbReference>
<evidence type="ECO:0000313" key="2">
    <source>
        <dbReference type="EMBL" id="CBK20901.2"/>
    </source>
</evidence>
<sequence length="258" mass="29399">MVVDFLHQRGLERLRRLLLQHRNDLNGVLFGQLMNLAMYSSTPLFIQAPLVALCDRSHGQLSAFFQEINAYLEIAVENEVYPPENAADVLSSPTEHLMLRDASFQSHTPERVSSLSEDSRMSDLSFTPRVGGDLEEKKSVSLYIIQHLCLWLGFAAGAIRYMLKNEVTAQLFVDFKVEKVLNDLKTKCDSQGCIFISFSFIHSFIHGLIGWFLHEYVEQALKEIDAYAERGLCVKRSPQASKENEWSSTSELDRESDF</sequence>
<dbReference type="AlphaFoldDB" id="D8LXA6"/>
<dbReference type="OrthoDB" id="10624710at2759"/>
<feature type="compositionally biased region" description="Polar residues" evidence="1">
    <location>
        <begin position="238"/>
        <end position="250"/>
    </location>
</feature>
<evidence type="ECO:0000313" key="3">
    <source>
        <dbReference type="Proteomes" id="UP000008312"/>
    </source>
</evidence>
<gene>
    <name evidence="2" type="ORF">GSBLH_T00001147001</name>
</gene>
<organism evidence="2">
    <name type="scientific">Blastocystis hominis</name>
    <dbReference type="NCBI Taxonomy" id="12968"/>
    <lineage>
        <taxon>Eukaryota</taxon>
        <taxon>Sar</taxon>
        <taxon>Stramenopiles</taxon>
        <taxon>Bigyra</taxon>
        <taxon>Opalozoa</taxon>
        <taxon>Opalinata</taxon>
        <taxon>Blastocystidae</taxon>
        <taxon>Blastocystis</taxon>
    </lineage>
</organism>